<protein>
    <submittedName>
        <fullName evidence="1">Uncharacterized protein</fullName>
    </submittedName>
</protein>
<organism evidence="1 2">
    <name type="scientific">Didymella glomerata</name>
    <dbReference type="NCBI Taxonomy" id="749621"/>
    <lineage>
        <taxon>Eukaryota</taxon>
        <taxon>Fungi</taxon>
        <taxon>Dikarya</taxon>
        <taxon>Ascomycota</taxon>
        <taxon>Pezizomycotina</taxon>
        <taxon>Dothideomycetes</taxon>
        <taxon>Pleosporomycetidae</taxon>
        <taxon>Pleosporales</taxon>
        <taxon>Pleosporineae</taxon>
        <taxon>Didymellaceae</taxon>
        <taxon>Didymella</taxon>
    </lineage>
</organism>
<proteinExistence type="predicted"/>
<dbReference type="AlphaFoldDB" id="A0A9W8X2D7"/>
<reference evidence="1" key="1">
    <citation type="submission" date="2022-10" db="EMBL/GenBank/DDBJ databases">
        <title>Tapping the CABI collections for fungal endophytes: first genome assemblies for Collariella, Neodidymelliopsis, Ascochyta clinopodiicola, Didymella pomorum, Didymosphaeria variabile, Neocosmospora piperis and Neocucurbitaria cava.</title>
        <authorList>
            <person name="Hill R."/>
        </authorList>
    </citation>
    <scope>NUCLEOTIDE SEQUENCE</scope>
    <source>
        <strain evidence="1">IMI 360193</strain>
    </source>
</reference>
<comment type="caution">
    <text evidence="1">The sequence shown here is derived from an EMBL/GenBank/DDBJ whole genome shotgun (WGS) entry which is preliminary data.</text>
</comment>
<gene>
    <name evidence="1" type="ORF">N0V87_003999</name>
</gene>
<dbReference type="Proteomes" id="UP001140562">
    <property type="component" value="Unassembled WGS sequence"/>
</dbReference>
<evidence type="ECO:0000313" key="1">
    <source>
        <dbReference type="EMBL" id="KAJ4338456.1"/>
    </source>
</evidence>
<sequence length="81" mass="9857">MEYWRRVEEHEKTQLREFYLEEMQRVCPEWVQVHEAGAMKADFDYVVNLVSLGATVTFEYWLKQLEQEQEPLAFRQAMGHF</sequence>
<dbReference type="OrthoDB" id="2906425at2759"/>
<keyword evidence="2" id="KW-1185">Reference proteome</keyword>
<evidence type="ECO:0000313" key="2">
    <source>
        <dbReference type="Proteomes" id="UP001140562"/>
    </source>
</evidence>
<accession>A0A9W8X2D7</accession>
<dbReference type="EMBL" id="JAPEUV010000030">
    <property type="protein sequence ID" value="KAJ4338456.1"/>
    <property type="molecule type" value="Genomic_DNA"/>
</dbReference>
<name>A0A9W8X2D7_9PLEO</name>